<evidence type="ECO:0000313" key="7">
    <source>
        <dbReference type="EMBL" id="KAF3046130.1"/>
    </source>
</evidence>
<evidence type="ECO:0000256" key="3">
    <source>
        <dbReference type="ARBA" id="ARBA00022833"/>
    </source>
</evidence>
<keyword evidence="2" id="KW-0863">Zinc-finger</keyword>
<dbReference type="Pfam" id="PF12906">
    <property type="entry name" value="RINGv"/>
    <property type="match status" value="1"/>
</dbReference>
<evidence type="ECO:0000256" key="1">
    <source>
        <dbReference type="ARBA" id="ARBA00022723"/>
    </source>
</evidence>
<feature type="domain" description="RING-CH-type" evidence="6">
    <location>
        <begin position="58"/>
        <end position="150"/>
    </location>
</feature>
<name>A0A9P5C4A3_9PLEO</name>
<evidence type="ECO:0000259" key="6">
    <source>
        <dbReference type="PROSITE" id="PS51292"/>
    </source>
</evidence>
<keyword evidence="5" id="KW-1133">Transmembrane helix</keyword>
<proteinExistence type="predicted"/>
<dbReference type="InterPro" id="IPR011016">
    <property type="entry name" value="Znf_RING-CH"/>
</dbReference>
<organism evidence="7 8">
    <name type="scientific">Didymella heteroderae</name>
    <dbReference type="NCBI Taxonomy" id="1769908"/>
    <lineage>
        <taxon>Eukaryota</taxon>
        <taxon>Fungi</taxon>
        <taxon>Dikarya</taxon>
        <taxon>Ascomycota</taxon>
        <taxon>Pezizomycotina</taxon>
        <taxon>Dothideomycetes</taxon>
        <taxon>Pleosporomycetidae</taxon>
        <taxon>Pleosporales</taxon>
        <taxon>Pleosporineae</taxon>
        <taxon>Didymellaceae</taxon>
        <taxon>Didymella</taxon>
    </lineage>
</organism>
<reference evidence="7" key="1">
    <citation type="submission" date="2019-04" db="EMBL/GenBank/DDBJ databases">
        <title>Sequencing of skin fungus with MAO and IRED activity.</title>
        <authorList>
            <person name="Marsaioli A.J."/>
            <person name="Bonatto J.M.C."/>
            <person name="Reis Junior O."/>
        </authorList>
    </citation>
    <scope>NUCLEOTIDE SEQUENCE</scope>
    <source>
        <strain evidence="7">28M1</strain>
    </source>
</reference>
<gene>
    <name evidence="7" type="ORF">E8E12_011271</name>
</gene>
<dbReference type="CDD" id="cd16495">
    <property type="entry name" value="RING_CH-C4HC3_MARCH"/>
    <property type="match status" value="1"/>
</dbReference>
<dbReference type="OrthoDB" id="264354at2759"/>
<feature type="region of interest" description="Disordered" evidence="4">
    <location>
        <begin position="1"/>
        <end position="61"/>
    </location>
</feature>
<dbReference type="AlphaFoldDB" id="A0A9P5C4A3"/>
<keyword evidence="3" id="KW-0862">Zinc</keyword>
<keyword evidence="8" id="KW-1185">Reference proteome</keyword>
<keyword evidence="5" id="KW-0472">Membrane</keyword>
<evidence type="ECO:0000256" key="2">
    <source>
        <dbReference type="ARBA" id="ARBA00022771"/>
    </source>
</evidence>
<feature type="compositionally biased region" description="Polar residues" evidence="4">
    <location>
        <begin position="33"/>
        <end position="53"/>
    </location>
</feature>
<dbReference type="Proteomes" id="UP000758155">
    <property type="component" value="Unassembled WGS sequence"/>
</dbReference>
<keyword evidence="1" id="KW-0479">Metal-binding</keyword>
<comment type="caution">
    <text evidence="7">The sequence shown here is derived from an EMBL/GenBank/DDBJ whole genome shotgun (WGS) entry which is preliminary data.</text>
</comment>
<evidence type="ECO:0000256" key="4">
    <source>
        <dbReference type="SAM" id="MobiDB-lite"/>
    </source>
</evidence>
<dbReference type="GO" id="GO:0008270">
    <property type="term" value="F:zinc ion binding"/>
    <property type="evidence" value="ECO:0007669"/>
    <property type="project" value="UniProtKB-KW"/>
</dbReference>
<protein>
    <recommendedName>
        <fullName evidence="6">RING-CH-type domain-containing protein</fullName>
    </recommendedName>
</protein>
<dbReference type="PANTHER" id="PTHR46347">
    <property type="entry name" value="RING/FYVE/PHD ZINC FINGER SUPERFAMILY PROTEIN"/>
    <property type="match status" value="1"/>
</dbReference>
<dbReference type="PROSITE" id="PS51292">
    <property type="entry name" value="ZF_RING_CH"/>
    <property type="match status" value="1"/>
</dbReference>
<sequence>MSSSSGFQAMPGWYWPDDVPKDEPSSNSASSSTPRPQATGTSAPQESSQTGQGPRQKRTHWPPRQCRICLEVVQPTFNAPSENLPGFLQSSHPSVVYEDEGGRLIRPCLCKGSSKYVHDQCLQAWRHADPSYGRRNYWQCPTCGFKYRLARLGAGRFVGSITAQIVLTVLIMTTMVFVLGFFADPILNLYFDPWSTLMPWASSSRGDYFYEPEDEPDSWTEHFAKGFAGMGVLGFLKVIVTSPLSYFRIGGGRGRATGRDRYEQVSWIIILIGVGTFLAAIYKGVRVWSRRTLERAGERVMDVQGDDDDAHDE</sequence>
<dbReference type="SMART" id="SM00744">
    <property type="entry name" value="RINGv"/>
    <property type="match status" value="1"/>
</dbReference>
<dbReference type="Gene3D" id="3.30.40.10">
    <property type="entry name" value="Zinc/RING finger domain, C3HC4 (zinc finger)"/>
    <property type="match status" value="1"/>
</dbReference>
<feature type="transmembrane region" description="Helical" evidence="5">
    <location>
        <begin position="157"/>
        <end position="183"/>
    </location>
</feature>
<dbReference type="EMBL" id="SWKV01000005">
    <property type="protein sequence ID" value="KAF3046130.1"/>
    <property type="molecule type" value="Genomic_DNA"/>
</dbReference>
<keyword evidence="5" id="KW-0812">Transmembrane</keyword>
<dbReference type="SUPFAM" id="SSF57850">
    <property type="entry name" value="RING/U-box"/>
    <property type="match status" value="1"/>
</dbReference>
<feature type="transmembrane region" description="Helical" evidence="5">
    <location>
        <begin position="267"/>
        <end position="285"/>
    </location>
</feature>
<accession>A0A9P5C4A3</accession>
<feature type="transmembrane region" description="Helical" evidence="5">
    <location>
        <begin position="227"/>
        <end position="247"/>
    </location>
</feature>
<evidence type="ECO:0000256" key="5">
    <source>
        <dbReference type="SAM" id="Phobius"/>
    </source>
</evidence>
<dbReference type="InterPro" id="IPR013083">
    <property type="entry name" value="Znf_RING/FYVE/PHD"/>
</dbReference>
<evidence type="ECO:0000313" key="8">
    <source>
        <dbReference type="Proteomes" id="UP000758155"/>
    </source>
</evidence>
<dbReference type="PANTHER" id="PTHR46347:SF1">
    <property type="entry name" value="RING_FYVE_PHD ZINC FINGER SUPERFAMILY PROTEIN"/>
    <property type="match status" value="1"/>
</dbReference>